<evidence type="ECO:0000313" key="5">
    <source>
        <dbReference type="WBParaSite" id="Pan_g6580.t1"/>
    </source>
</evidence>
<reference evidence="5" key="2">
    <citation type="submission" date="2020-10" db="UniProtKB">
        <authorList>
            <consortium name="WormBaseParasite"/>
        </authorList>
    </citation>
    <scope>IDENTIFICATION</scope>
</reference>
<keyword evidence="1" id="KW-0433">Leucine-rich repeat</keyword>
<name>A0A7E4W572_PANRE</name>
<dbReference type="PROSITE" id="PS51450">
    <property type="entry name" value="LRR"/>
    <property type="match status" value="3"/>
</dbReference>
<dbReference type="Pfam" id="PF00560">
    <property type="entry name" value="LRR_1"/>
    <property type="match status" value="1"/>
</dbReference>
<evidence type="ECO:0000256" key="3">
    <source>
        <dbReference type="SAM" id="SignalP"/>
    </source>
</evidence>
<dbReference type="AlphaFoldDB" id="A0A7E4W572"/>
<keyword evidence="3" id="KW-0732">Signal</keyword>
<dbReference type="InterPro" id="IPR050333">
    <property type="entry name" value="SLRP"/>
</dbReference>
<keyword evidence="4" id="KW-1185">Reference proteome</keyword>
<reference evidence="4" key="1">
    <citation type="journal article" date="2013" name="Genetics">
        <title>The draft genome and transcriptome of Panagrellus redivivus are shaped by the harsh demands of a free-living lifestyle.</title>
        <authorList>
            <person name="Srinivasan J."/>
            <person name="Dillman A.R."/>
            <person name="Macchietto M.G."/>
            <person name="Heikkinen L."/>
            <person name="Lakso M."/>
            <person name="Fracchia K.M."/>
            <person name="Antoshechkin I."/>
            <person name="Mortazavi A."/>
            <person name="Wong G."/>
            <person name="Sternberg P.W."/>
        </authorList>
    </citation>
    <scope>NUCLEOTIDE SEQUENCE [LARGE SCALE GENOMIC DNA]</scope>
    <source>
        <strain evidence="4">MT8872</strain>
    </source>
</reference>
<feature type="chain" id="PRO_5028843688" evidence="3">
    <location>
        <begin position="25"/>
        <end position="409"/>
    </location>
</feature>
<dbReference type="InterPro" id="IPR001611">
    <property type="entry name" value="Leu-rich_rpt"/>
</dbReference>
<dbReference type="Pfam" id="PF13855">
    <property type="entry name" value="LRR_8"/>
    <property type="match status" value="1"/>
</dbReference>
<accession>A0A7E4W572</accession>
<dbReference type="SUPFAM" id="SSF52058">
    <property type="entry name" value="L domain-like"/>
    <property type="match status" value="1"/>
</dbReference>
<dbReference type="InterPro" id="IPR032675">
    <property type="entry name" value="LRR_dom_sf"/>
</dbReference>
<dbReference type="WBParaSite" id="Pan_g6580.t1">
    <property type="protein sequence ID" value="Pan_g6580.t1"/>
    <property type="gene ID" value="Pan_g6580"/>
</dbReference>
<organism evidence="4 5">
    <name type="scientific">Panagrellus redivivus</name>
    <name type="common">Microworm</name>
    <dbReference type="NCBI Taxonomy" id="6233"/>
    <lineage>
        <taxon>Eukaryota</taxon>
        <taxon>Metazoa</taxon>
        <taxon>Ecdysozoa</taxon>
        <taxon>Nematoda</taxon>
        <taxon>Chromadorea</taxon>
        <taxon>Rhabditida</taxon>
        <taxon>Tylenchina</taxon>
        <taxon>Panagrolaimomorpha</taxon>
        <taxon>Panagrolaimoidea</taxon>
        <taxon>Panagrolaimidae</taxon>
        <taxon>Panagrellus</taxon>
    </lineage>
</organism>
<keyword evidence="2" id="KW-0677">Repeat</keyword>
<protein>
    <submittedName>
        <fullName evidence="5">LRRNT domain-containing protein</fullName>
    </submittedName>
</protein>
<sequence>MTLLRGVLVFLFAILLNTPSKSFAAVNALECVENCSCNYDGYETPNTVCIGANFDDVIIHVQKLPFMSNLVIQKTPIYHLKKLPELNLAELELSDCTITSIEDYAFETLQHLKVLNLDKNLLTEIPKLKRSMRNYRVISAKHNMISKVSPDLFIDSQIINVDFSHNFLTDIEFLKRSKSSLESLNLSFNLLEQAYFSNFSHLSYVNLTHNRLKEPNSVRLMGLCDIVTLDVSHNGISTLDALNLTDSYVKHLYLHQNRLHSNVQLNFSEYKQLQELNLDDNEISMIPVLPTKLQILSLSNNKLDGSKIIFPEHGLRKVSLSGNALKTFSENAFINLEKVYIINLLNNNITSIDLHIYSENLVKVLFDEKTKLSINGINYERNDGRFPKPQHYDSGLNFFVFKIDEMSYL</sequence>
<dbReference type="Proteomes" id="UP000492821">
    <property type="component" value="Unassembled WGS sequence"/>
</dbReference>
<evidence type="ECO:0000313" key="4">
    <source>
        <dbReference type="Proteomes" id="UP000492821"/>
    </source>
</evidence>
<evidence type="ECO:0000256" key="1">
    <source>
        <dbReference type="ARBA" id="ARBA00022614"/>
    </source>
</evidence>
<dbReference type="Gene3D" id="3.80.10.10">
    <property type="entry name" value="Ribonuclease Inhibitor"/>
    <property type="match status" value="3"/>
</dbReference>
<dbReference type="PANTHER" id="PTHR45712">
    <property type="entry name" value="AGAP008170-PA"/>
    <property type="match status" value="1"/>
</dbReference>
<proteinExistence type="predicted"/>
<evidence type="ECO:0000256" key="2">
    <source>
        <dbReference type="ARBA" id="ARBA00022737"/>
    </source>
</evidence>
<dbReference type="PANTHER" id="PTHR45712:SF22">
    <property type="entry name" value="INSULIN-LIKE GROWTH FACTOR-BINDING PROTEIN COMPLEX ACID LABILE SUBUNIT"/>
    <property type="match status" value="1"/>
</dbReference>
<feature type="signal peptide" evidence="3">
    <location>
        <begin position="1"/>
        <end position="24"/>
    </location>
</feature>